<reference evidence="1" key="1">
    <citation type="submission" date="2018-04" db="EMBL/GenBank/DDBJ databases">
        <title>Whole genome sequencing of Hypsizygus marmoreus.</title>
        <authorList>
            <person name="Choi I.-G."/>
            <person name="Min B."/>
            <person name="Kim J.-G."/>
            <person name="Kim S."/>
            <person name="Oh Y.-L."/>
            <person name="Kong W.-S."/>
            <person name="Park H."/>
            <person name="Jeong J."/>
            <person name="Song E.-S."/>
        </authorList>
    </citation>
    <scope>NUCLEOTIDE SEQUENCE [LARGE SCALE GENOMIC DNA]</scope>
    <source>
        <strain evidence="1">51987-8</strain>
    </source>
</reference>
<dbReference type="Proteomes" id="UP000076154">
    <property type="component" value="Unassembled WGS sequence"/>
</dbReference>
<evidence type="ECO:0008006" key="3">
    <source>
        <dbReference type="Google" id="ProtNLM"/>
    </source>
</evidence>
<name>A0A369JXF8_HYPMA</name>
<keyword evidence="2" id="KW-1185">Reference proteome</keyword>
<protein>
    <recommendedName>
        <fullName evidence="3">Protein kinase domain-containing protein</fullName>
    </recommendedName>
</protein>
<organism evidence="1 2">
    <name type="scientific">Hypsizygus marmoreus</name>
    <name type="common">White beech mushroom</name>
    <name type="synonym">Agaricus marmoreus</name>
    <dbReference type="NCBI Taxonomy" id="39966"/>
    <lineage>
        <taxon>Eukaryota</taxon>
        <taxon>Fungi</taxon>
        <taxon>Dikarya</taxon>
        <taxon>Basidiomycota</taxon>
        <taxon>Agaricomycotina</taxon>
        <taxon>Agaricomycetes</taxon>
        <taxon>Agaricomycetidae</taxon>
        <taxon>Agaricales</taxon>
        <taxon>Tricholomatineae</taxon>
        <taxon>Lyophyllaceae</taxon>
        <taxon>Hypsizygus</taxon>
    </lineage>
</organism>
<dbReference type="SUPFAM" id="SSF56112">
    <property type="entry name" value="Protein kinase-like (PK-like)"/>
    <property type="match status" value="1"/>
</dbReference>
<accession>A0A369JXF8</accession>
<proteinExistence type="predicted"/>
<dbReference type="AlphaFoldDB" id="A0A369JXF8"/>
<comment type="caution">
    <text evidence="1">The sequence shown here is derived from an EMBL/GenBank/DDBJ whole genome shotgun (WGS) entry which is preliminary data.</text>
</comment>
<evidence type="ECO:0000313" key="2">
    <source>
        <dbReference type="Proteomes" id="UP000076154"/>
    </source>
</evidence>
<gene>
    <name evidence="1" type="ORF">Hypma_006392</name>
</gene>
<dbReference type="OrthoDB" id="3182995at2759"/>
<dbReference type="InterPro" id="IPR011009">
    <property type="entry name" value="Kinase-like_dom_sf"/>
</dbReference>
<dbReference type="EMBL" id="LUEZ02000040">
    <property type="protein sequence ID" value="RDB26012.1"/>
    <property type="molecule type" value="Genomic_DNA"/>
</dbReference>
<evidence type="ECO:0000313" key="1">
    <source>
        <dbReference type="EMBL" id="RDB26012.1"/>
    </source>
</evidence>
<dbReference type="InParanoid" id="A0A369JXF8"/>
<sequence>MANTLSAAAQFKSSSQPNEECRIGFETALLAFSSMTIYGLASCEGKQVPCVLHRSTSFPSRRTTTVCKVMCDEIEGWDSMPLPVEKPHLELELGECLGDGRIGFVYVARVVAVLNRPDGAPVSNPPLELSTELVVKFVRPTNCRSLARETWFYEHLPEAEGFQGAVVPLCYGFFTASTTPVQPRKPASLEIRPWIGPYGEHVPLDFSEGQRKYGDELPDEYPCGMYSDDARTCRTESPWCEWRPDPENPLLGVLVLEKLGETYSCDVYDTDQKSRKDVADLIDDLSAAGIKHHDFKCNNVARALAHVVCPRHGYAHGWRIIDFDRSERWGKTMAFDEEYFLPINRMEYIEDNYNDFPGSFWTSIAY</sequence>